<proteinExistence type="predicted"/>
<reference evidence="1 2" key="1">
    <citation type="submission" date="2022-11" db="EMBL/GenBank/DDBJ databases">
        <title>Desulfobotulus tamanensis H1 sp. nov. - anaerobic, alkaliphilic, sulphate reducing bacterium isolated from terrestrial mud volcano.</title>
        <authorList>
            <person name="Frolova A."/>
            <person name="Merkel A.Y."/>
            <person name="Slobodkin A.I."/>
        </authorList>
    </citation>
    <scope>NUCLEOTIDE SEQUENCE [LARGE SCALE GENOMIC DNA]</scope>
    <source>
        <strain evidence="1 2">H1</strain>
    </source>
</reference>
<name>A0ABT3N8N8_9BACT</name>
<sequence>MKGGRASSMNMSLWIALFLILLAFFAFLNVLSEPDESRRDRVRHSVQAGLGGVTGMGARSPDVWRHRFDDVGVMELTDLVSRLGPEGRLTVDASGRLWIRLPMDALFVGEGSMDLSPEGSGLLARMGTYLPEGPERGRVMVHVVQSPRVDPDQALVFSGLRGFTVAEALGRDMLVWGMGDLVPEYAYGQGRDGENGRVVLVFPGSSGSVTGSYRFRDFIFRIFSESP</sequence>
<protein>
    <submittedName>
        <fullName evidence="1">Uncharacterized protein</fullName>
    </submittedName>
</protein>
<gene>
    <name evidence="1" type="ORF">OOT00_07420</name>
</gene>
<dbReference type="Proteomes" id="UP001209681">
    <property type="component" value="Unassembled WGS sequence"/>
</dbReference>
<comment type="caution">
    <text evidence="1">The sequence shown here is derived from an EMBL/GenBank/DDBJ whole genome shotgun (WGS) entry which is preliminary data.</text>
</comment>
<accession>A0ABT3N8N8</accession>
<evidence type="ECO:0000313" key="1">
    <source>
        <dbReference type="EMBL" id="MCW7753809.1"/>
    </source>
</evidence>
<dbReference type="RefSeq" id="WP_265424679.1">
    <property type="nucleotide sequence ID" value="NZ_JAPFPW010000007.1"/>
</dbReference>
<organism evidence="1 2">
    <name type="scientific">Desulfobotulus pelophilus</name>
    <dbReference type="NCBI Taxonomy" id="2823377"/>
    <lineage>
        <taxon>Bacteria</taxon>
        <taxon>Pseudomonadati</taxon>
        <taxon>Thermodesulfobacteriota</taxon>
        <taxon>Desulfobacteria</taxon>
        <taxon>Desulfobacterales</taxon>
        <taxon>Desulfobacteraceae</taxon>
        <taxon>Desulfobotulus</taxon>
    </lineage>
</organism>
<evidence type="ECO:0000313" key="2">
    <source>
        <dbReference type="Proteomes" id="UP001209681"/>
    </source>
</evidence>
<keyword evidence="2" id="KW-1185">Reference proteome</keyword>
<dbReference type="EMBL" id="JAPFPW010000007">
    <property type="protein sequence ID" value="MCW7753809.1"/>
    <property type="molecule type" value="Genomic_DNA"/>
</dbReference>